<organism evidence="1 2">
    <name type="scientific">Siccirubricoccus soli</name>
    <dbReference type="NCBI Taxonomy" id="2899147"/>
    <lineage>
        <taxon>Bacteria</taxon>
        <taxon>Pseudomonadati</taxon>
        <taxon>Pseudomonadota</taxon>
        <taxon>Alphaproteobacteria</taxon>
        <taxon>Acetobacterales</taxon>
        <taxon>Roseomonadaceae</taxon>
        <taxon>Siccirubricoccus</taxon>
    </lineage>
</organism>
<name>A0ABT1D053_9PROT</name>
<sequence>MPIVAQRALAAPATVDRAARTVEVVWSTGARARNHVVGLGAITEELDMRPEAVRMAALRSGQAPVLNTHRRGDARDVLGRVTAARLEAGRGYATLQFSTAADIEPVWQRVAEAVAYAQIGIVGFDGQIELEALRLYGLPEHAPALLCGTPSVPVGQREFAAEVSWDLPNLAPGATSLLDVTVTGCRQGDLADAALASSTRFIELDAAAWTNNTVRVMARNISPTATFDLGPATLSVAVTKRQVP</sequence>
<gene>
    <name evidence="1" type="ORF">JYK14_00335</name>
</gene>
<proteinExistence type="predicted"/>
<dbReference type="Proteomes" id="UP001523392">
    <property type="component" value="Unassembled WGS sequence"/>
</dbReference>
<evidence type="ECO:0000313" key="2">
    <source>
        <dbReference type="Proteomes" id="UP001523392"/>
    </source>
</evidence>
<dbReference type="EMBL" id="JAFIRR010000001">
    <property type="protein sequence ID" value="MCO6414629.1"/>
    <property type="molecule type" value="Genomic_DNA"/>
</dbReference>
<accession>A0ABT1D053</accession>
<protein>
    <submittedName>
        <fullName evidence="1">Uncharacterized protein</fullName>
    </submittedName>
</protein>
<dbReference type="RefSeq" id="WP_252951220.1">
    <property type="nucleotide sequence ID" value="NZ_JAFIRR010000001.1"/>
</dbReference>
<reference evidence="1 2" key="1">
    <citation type="submission" date="2021-12" db="EMBL/GenBank/DDBJ databases">
        <title>Siccirubricoccus leaddurans sp. nov., a high concentration Zn2+ tolerance bacterium.</title>
        <authorList>
            <person name="Cao Y."/>
        </authorList>
    </citation>
    <scope>NUCLEOTIDE SEQUENCE [LARGE SCALE GENOMIC DNA]</scope>
    <source>
        <strain evidence="1 2">KC 17139</strain>
    </source>
</reference>
<keyword evidence="2" id="KW-1185">Reference proteome</keyword>
<evidence type="ECO:0000313" key="1">
    <source>
        <dbReference type="EMBL" id="MCO6414629.1"/>
    </source>
</evidence>
<comment type="caution">
    <text evidence="1">The sequence shown here is derived from an EMBL/GenBank/DDBJ whole genome shotgun (WGS) entry which is preliminary data.</text>
</comment>